<evidence type="ECO:0000256" key="3">
    <source>
        <dbReference type="ARBA" id="ARBA00023125"/>
    </source>
</evidence>
<dbReference type="Pfam" id="PF01420">
    <property type="entry name" value="Methylase_S"/>
    <property type="match status" value="1"/>
</dbReference>
<dbReference type="Proteomes" id="UP000621500">
    <property type="component" value="Unassembled WGS sequence"/>
</dbReference>
<sequence length="213" mass="23371">MEPLISPTPDNWTHRRLDDLCRINGGPSGSDLNVGDHDADGIAVINTVDISDGRVSDTPKIRISPAAVRRLSRYELTVGDVLLARLSGRINHVIIGEREAGMLMGGSTIRIQVAETAKAILLPFYLHCYLMHPAVLEFLGQQVKQGVQPSLTQSSLRNLPIALPPMGIQQEIAEVAQAFRNKIEAHERVAGLARQLYKQVVPQMVANEMTLRA</sequence>
<dbReference type="EMBL" id="BONX01000036">
    <property type="protein sequence ID" value="GIG98688.1"/>
    <property type="molecule type" value="Genomic_DNA"/>
</dbReference>
<evidence type="ECO:0000313" key="6">
    <source>
        <dbReference type="Proteomes" id="UP000621500"/>
    </source>
</evidence>
<reference evidence="5 6" key="1">
    <citation type="submission" date="2021-01" db="EMBL/GenBank/DDBJ databases">
        <title>Whole genome shotgun sequence of Plantactinospora mayteni NBRC 109088.</title>
        <authorList>
            <person name="Komaki H."/>
            <person name="Tamura T."/>
        </authorList>
    </citation>
    <scope>NUCLEOTIDE SEQUENCE [LARGE SCALE GENOMIC DNA]</scope>
    <source>
        <strain evidence="5 6">NBRC 109088</strain>
    </source>
</reference>
<accession>A0ABQ4EVJ0</accession>
<keyword evidence="2" id="KW-0680">Restriction system</keyword>
<dbReference type="RefSeq" id="WP_203860115.1">
    <property type="nucleotide sequence ID" value="NZ_BAAAZQ010000006.1"/>
</dbReference>
<organism evidence="5 6">
    <name type="scientific">Plantactinospora mayteni</name>
    <dbReference type="NCBI Taxonomy" id="566021"/>
    <lineage>
        <taxon>Bacteria</taxon>
        <taxon>Bacillati</taxon>
        <taxon>Actinomycetota</taxon>
        <taxon>Actinomycetes</taxon>
        <taxon>Micromonosporales</taxon>
        <taxon>Micromonosporaceae</taxon>
        <taxon>Plantactinospora</taxon>
    </lineage>
</organism>
<comment type="caution">
    <text evidence="5">The sequence shown here is derived from an EMBL/GenBank/DDBJ whole genome shotgun (WGS) entry which is preliminary data.</text>
</comment>
<keyword evidence="3" id="KW-0238">DNA-binding</keyword>
<comment type="similarity">
    <text evidence="1">Belongs to the type-I restriction system S methylase family.</text>
</comment>
<evidence type="ECO:0000259" key="4">
    <source>
        <dbReference type="Pfam" id="PF01420"/>
    </source>
</evidence>
<dbReference type="InterPro" id="IPR044946">
    <property type="entry name" value="Restrct_endonuc_typeI_TRD_sf"/>
</dbReference>
<dbReference type="PANTHER" id="PTHR30408:SF12">
    <property type="entry name" value="TYPE I RESTRICTION ENZYME MJAVIII SPECIFICITY SUBUNIT"/>
    <property type="match status" value="1"/>
</dbReference>
<evidence type="ECO:0000256" key="1">
    <source>
        <dbReference type="ARBA" id="ARBA00010923"/>
    </source>
</evidence>
<dbReference type="Gene3D" id="3.90.220.20">
    <property type="entry name" value="DNA methylase specificity domains"/>
    <property type="match status" value="1"/>
</dbReference>
<proteinExistence type="inferred from homology"/>
<evidence type="ECO:0000313" key="5">
    <source>
        <dbReference type="EMBL" id="GIG98688.1"/>
    </source>
</evidence>
<name>A0ABQ4EVJ0_9ACTN</name>
<feature type="domain" description="Type I restriction modification DNA specificity" evidence="4">
    <location>
        <begin position="9"/>
        <end position="187"/>
    </location>
</feature>
<dbReference type="SUPFAM" id="SSF116734">
    <property type="entry name" value="DNA methylase specificity domain"/>
    <property type="match status" value="1"/>
</dbReference>
<evidence type="ECO:0000256" key="2">
    <source>
        <dbReference type="ARBA" id="ARBA00022747"/>
    </source>
</evidence>
<gene>
    <name evidence="5" type="ORF">Pma05_52610</name>
</gene>
<dbReference type="InterPro" id="IPR052021">
    <property type="entry name" value="Type-I_RS_S_subunit"/>
</dbReference>
<dbReference type="InterPro" id="IPR000055">
    <property type="entry name" value="Restrct_endonuc_typeI_TRD"/>
</dbReference>
<protein>
    <recommendedName>
        <fullName evidence="4">Type I restriction modification DNA specificity domain-containing protein</fullName>
    </recommendedName>
</protein>
<dbReference type="PANTHER" id="PTHR30408">
    <property type="entry name" value="TYPE-1 RESTRICTION ENZYME ECOKI SPECIFICITY PROTEIN"/>
    <property type="match status" value="1"/>
</dbReference>
<keyword evidence="6" id="KW-1185">Reference proteome</keyword>